<evidence type="ECO:0000313" key="7">
    <source>
        <dbReference type="EMBL" id="ATD67488.1"/>
    </source>
</evidence>
<name>A0A290XEP4_9GAMM</name>
<dbReference type="PANTHER" id="PTHR43243">
    <property type="entry name" value="INNER MEMBRANE TRANSPORTER YGJI-RELATED"/>
    <property type="match status" value="1"/>
</dbReference>
<gene>
    <name evidence="7" type="ORF">CNR27_08595</name>
</gene>
<feature type="transmembrane region" description="Helical" evidence="6">
    <location>
        <begin position="414"/>
        <end position="433"/>
    </location>
</feature>
<feature type="transmembrane region" description="Helical" evidence="6">
    <location>
        <begin position="256"/>
        <end position="278"/>
    </location>
</feature>
<dbReference type="PANTHER" id="PTHR43243:SF4">
    <property type="entry name" value="CATIONIC AMINO ACID TRANSPORTER 4"/>
    <property type="match status" value="1"/>
</dbReference>
<keyword evidence="8" id="KW-1185">Reference proteome</keyword>
<accession>A0A290XEP4</accession>
<organism evidence="7 8">
    <name type="scientific">Luteimonas chenhongjianii</name>
    <dbReference type="NCBI Taxonomy" id="2006110"/>
    <lineage>
        <taxon>Bacteria</taxon>
        <taxon>Pseudomonadati</taxon>
        <taxon>Pseudomonadota</taxon>
        <taxon>Gammaproteobacteria</taxon>
        <taxon>Lysobacterales</taxon>
        <taxon>Lysobacteraceae</taxon>
        <taxon>Luteimonas</taxon>
    </lineage>
</organism>
<evidence type="ECO:0000313" key="8">
    <source>
        <dbReference type="Proteomes" id="UP000218968"/>
    </source>
</evidence>
<dbReference type="Gene3D" id="1.20.1740.10">
    <property type="entry name" value="Amino acid/polyamine transporter I"/>
    <property type="match status" value="1"/>
</dbReference>
<dbReference type="InterPro" id="IPR002293">
    <property type="entry name" value="AA/rel_permease1"/>
</dbReference>
<feature type="transmembrane region" description="Helical" evidence="6">
    <location>
        <begin position="445"/>
        <end position="464"/>
    </location>
</feature>
<keyword evidence="5 6" id="KW-0472">Membrane</keyword>
<feature type="transmembrane region" description="Helical" evidence="6">
    <location>
        <begin position="336"/>
        <end position="358"/>
    </location>
</feature>
<evidence type="ECO:0000256" key="3">
    <source>
        <dbReference type="ARBA" id="ARBA00022692"/>
    </source>
</evidence>
<evidence type="ECO:0000256" key="2">
    <source>
        <dbReference type="ARBA" id="ARBA00022448"/>
    </source>
</evidence>
<dbReference type="Proteomes" id="UP000218968">
    <property type="component" value="Chromosome"/>
</dbReference>
<feature type="transmembrane region" description="Helical" evidence="6">
    <location>
        <begin position="42"/>
        <end position="64"/>
    </location>
</feature>
<dbReference type="PIRSF" id="PIRSF006060">
    <property type="entry name" value="AA_transporter"/>
    <property type="match status" value="1"/>
</dbReference>
<keyword evidence="4 6" id="KW-1133">Transmembrane helix</keyword>
<comment type="subcellular location">
    <subcellularLocation>
        <location evidence="1">Membrane</location>
        <topology evidence="1">Multi-pass membrane protein</topology>
    </subcellularLocation>
</comment>
<feature type="transmembrane region" description="Helical" evidence="6">
    <location>
        <begin position="212"/>
        <end position="236"/>
    </location>
</feature>
<dbReference type="OrthoDB" id="9804700at2"/>
<evidence type="ECO:0000256" key="5">
    <source>
        <dbReference type="ARBA" id="ARBA00023136"/>
    </source>
</evidence>
<feature type="transmembrane region" description="Helical" evidence="6">
    <location>
        <begin position="470"/>
        <end position="489"/>
    </location>
</feature>
<reference evidence="8" key="1">
    <citation type="submission" date="2017-09" db="EMBL/GenBank/DDBJ databases">
        <title>Luteimonas liuhanmingii sp.nov., isolated from the intestinal contents of Tibetan Plateau Pika in Yushu, Qinghai Province, China.</title>
        <authorList>
            <person name="Gui Z."/>
        </authorList>
    </citation>
    <scope>NUCLEOTIDE SEQUENCE [LARGE SCALE GENOMIC DNA]</scope>
    <source>
        <strain evidence="8">100111</strain>
    </source>
</reference>
<dbReference type="EMBL" id="CP023406">
    <property type="protein sequence ID" value="ATD67488.1"/>
    <property type="molecule type" value="Genomic_DNA"/>
</dbReference>
<sequence>MFKNLMITKPIEAQPHVDAGEPVEGSLSGEVGFKRTLTAKHLVMLGLGAVIGAGIFVITGTAAANHAGPAIMLSFVIAGFACAMAGLCYAEFAAMIPASGSAYSYTYATLGEALAWFVGWSLVLEYLFAASTVAVGWSGYTVSFLDSLGVHLPAALTQAPINFCTHEAAQAGACEFGKFVTTGALFNLPAVLIIGAVGILCYVGITQSATANAIIVSIKVLVILLLLAFGFQYINAENWLPFIPENQGGDRFGWEGVLRGASIVFFAYIGFDAVSTAAQEVKNPQRDMPIGILGSLFLCTVIYIAVSAVLTGMVPYTTLGTAKPVATALEAFPSLLWLKTLVEIGAIAGLTTVILVMLMGQPRIFFSMAQDGLLPRFFGAIHARFRTPHKGTVLVALVAAVMAAFLPIQLLGDVVSMGTLVAFATVCLGVMVLRRTQPDLHRPFRVPAVFVVGTLGVAACLGLVATMPLLNWMVLLAWTIIGFTIYFLYGYKHSKLRQQLPQR</sequence>
<protein>
    <submittedName>
        <fullName evidence="7">Amino acid permease</fullName>
    </submittedName>
</protein>
<dbReference type="GO" id="GO:0015171">
    <property type="term" value="F:amino acid transmembrane transporter activity"/>
    <property type="evidence" value="ECO:0007669"/>
    <property type="project" value="TreeGrafter"/>
</dbReference>
<feature type="transmembrane region" description="Helical" evidence="6">
    <location>
        <begin position="113"/>
        <end position="137"/>
    </location>
</feature>
<dbReference type="AlphaFoldDB" id="A0A290XEP4"/>
<keyword evidence="3 6" id="KW-0812">Transmembrane</keyword>
<feature type="transmembrane region" description="Helical" evidence="6">
    <location>
        <begin position="290"/>
        <end position="316"/>
    </location>
</feature>
<evidence type="ECO:0000256" key="6">
    <source>
        <dbReference type="SAM" id="Phobius"/>
    </source>
</evidence>
<dbReference type="Pfam" id="PF13520">
    <property type="entry name" value="AA_permease_2"/>
    <property type="match status" value="1"/>
</dbReference>
<keyword evidence="2" id="KW-0813">Transport</keyword>
<proteinExistence type="predicted"/>
<feature type="transmembrane region" description="Helical" evidence="6">
    <location>
        <begin position="185"/>
        <end position="205"/>
    </location>
</feature>
<dbReference type="KEGG" id="lum:CNR27_08595"/>
<dbReference type="GO" id="GO:0016020">
    <property type="term" value="C:membrane"/>
    <property type="evidence" value="ECO:0007669"/>
    <property type="project" value="UniProtKB-SubCell"/>
</dbReference>
<evidence type="ECO:0000256" key="4">
    <source>
        <dbReference type="ARBA" id="ARBA00022989"/>
    </source>
</evidence>
<dbReference type="RefSeq" id="WP_096297963.1">
    <property type="nucleotide sequence ID" value="NZ_CP023406.1"/>
</dbReference>
<feature type="transmembrane region" description="Helical" evidence="6">
    <location>
        <begin position="70"/>
        <end position="92"/>
    </location>
</feature>
<feature type="transmembrane region" description="Helical" evidence="6">
    <location>
        <begin position="391"/>
        <end position="408"/>
    </location>
</feature>
<evidence type="ECO:0000256" key="1">
    <source>
        <dbReference type="ARBA" id="ARBA00004141"/>
    </source>
</evidence>